<dbReference type="Pfam" id="PF00754">
    <property type="entry name" value="F5_F8_type_C"/>
    <property type="match status" value="1"/>
</dbReference>
<evidence type="ECO:0000256" key="3">
    <source>
        <dbReference type="ARBA" id="ARBA00023295"/>
    </source>
</evidence>
<evidence type="ECO:0000259" key="6">
    <source>
        <dbReference type="PROSITE" id="PS50022"/>
    </source>
</evidence>
<dbReference type="InterPro" id="IPR008979">
    <property type="entry name" value="Galactose-bd-like_sf"/>
</dbReference>
<evidence type="ECO:0000259" key="7">
    <source>
        <dbReference type="PROSITE" id="PS50853"/>
    </source>
</evidence>
<dbReference type="SUPFAM" id="SSF49265">
    <property type="entry name" value="Fibronectin type III"/>
    <property type="match status" value="1"/>
</dbReference>
<evidence type="ECO:0000313" key="8">
    <source>
        <dbReference type="EMBL" id="PSK80382.1"/>
    </source>
</evidence>
<dbReference type="PANTHER" id="PTHR42812:SF14">
    <property type="entry name" value="SECRETED PROTEIN"/>
    <property type="match status" value="1"/>
</dbReference>
<evidence type="ECO:0000313" key="9">
    <source>
        <dbReference type="Proteomes" id="UP000240621"/>
    </source>
</evidence>
<dbReference type="PROSITE" id="PS50022">
    <property type="entry name" value="FA58C_3"/>
    <property type="match status" value="1"/>
</dbReference>
<feature type="chain" id="PRO_5015146845" evidence="5">
    <location>
        <begin position="26"/>
        <end position="584"/>
    </location>
</feature>
<organism evidence="8 9">
    <name type="scientific">Prolixibacter denitrificans</name>
    <dbReference type="NCBI Taxonomy" id="1541063"/>
    <lineage>
        <taxon>Bacteria</taxon>
        <taxon>Pseudomonadati</taxon>
        <taxon>Bacteroidota</taxon>
        <taxon>Bacteroidia</taxon>
        <taxon>Marinilabiliales</taxon>
        <taxon>Prolixibacteraceae</taxon>
        <taxon>Prolixibacter</taxon>
    </lineage>
</organism>
<dbReference type="PANTHER" id="PTHR42812">
    <property type="entry name" value="BETA-XYLOSIDASE"/>
    <property type="match status" value="1"/>
</dbReference>
<dbReference type="InterPro" id="IPR013783">
    <property type="entry name" value="Ig-like_fold"/>
</dbReference>
<comment type="similarity">
    <text evidence="1 4">Belongs to the glycosyl hydrolase 43 family.</text>
</comment>
<evidence type="ECO:0000256" key="5">
    <source>
        <dbReference type="SAM" id="SignalP"/>
    </source>
</evidence>
<feature type="domain" description="F5/8 type C" evidence="6">
    <location>
        <begin position="341"/>
        <end position="492"/>
    </location>
</feature>
<name>A0A2P8C5Z3_9BACT</name>
<evidence type="ECO:0000256" key="4">
    <source>
        <dbReference type="RuleBase" id="RU361187"/>
    </source>
</evidence>
<proteinExistence type="inferred from homology"/>
<dbReference type="Pfam" id="PF04616">
    <property type="entry name" value="Glyco_hydro_43"/>
    <property type="match status" value="1"/>
</dbReference>
<dbReference type="InterPro" id="IPR051795">
    <property type="entry name" value="Glycosyl_Hydrlase_43"/>
</dbReference>
<keyword evidence="5" id="KW-0732">Signal</keyword>
<dbReference type="GO" id="GO:0005975">
    <property type="term" value="P:carbohydrate metabolic process"/>
    <property type="evidence" value="ECO:0007669"/>
    <property type="project" value="InterPro"/>
</dbReference>
<dbReference type="Gene3D" id="2.60.40.10">
    <property type="entry name" value="Immunoglobulins"/>
    <property type="match status" value="1"/>
</dbReference>
<dbReference type="SMART" id="SM00060">
    <property type="entry name" value="FN3"/>
    <property type="match status" value="1"/>
</dbReference>
<accession>A0A2P8C5Z3</accession>
<dbReference type="CDD" id="cd08982">
    <property type="entry name" value="GH43-like"/>
    <property type="match status" value="1"/>
</dbReference>
<evidence type="ECO:0000256" key="1">
    <source>
        <dbReference type="ARBA" id="ARBA00009865"/>
    </source>
</evidence>
<feature type="domain" description="Fibronectin type-III" evidence="7">
    <location>
        <begin position="497"/>
        <end position="584"/>
    </location>
</feature>
<dbReference type="SUPFAM" id="SSF49785">
    <property type="entry name" value="Galactose-binding domain-like"/>
    <property type="match status" value="1"/>
</dbReference>
<dbReference type="GO" id="GO:0004553">
    <property type="term" value="F:hydrolase activity, hydrolyzing O-glycosyl compounds"/>
    <property type="evidence" value="ECO:0007669"/>
    <property type="project" value="InterPro"/>
</dbReference>
<gene>
    <name evidence="8" type="ORF">CLV93_11726</name>
</gene>
<feature type="signal peptide" evidence="5">
    <location>
        <begin position="1"/>
        <end position="25"/>
    </location>
</feature>
<reference evidence="8 9" key="1">
    <citation type="submission" date="2018-03" db="EMBL/GenBank/DDBJ databases">
        <title>Genomic Encyclopedia of Archaeal and Bacterial Type Strains, Phase II (KMG-II): from individual species to whole genera.</title>
        <authorList>
            <person name="Goeker M."/>
        </authorList>
    </citation>
    <scope>NUCLEOTIDE SEQUENCE [LARGE SCALE GENOMIC DNA]</scope>
    <source>
        <strain evidence="8 9">DSM 27267</strain>
    </source>
</reference>
<dbReference type="SUPFAM" id="SSF75005">
    <property type="entry name" value="Arabinanase/levansucrase/invertase"/>
    <property type="match status" value="1"/>
</dbReference>
<dbReference type="PROSITE" id="PS50853">
    <property type="entry name" value="FN3"/>
    <property type="match status" value="1"/>
</dbReference>
<evidence type="ECO:0000256" key="2">
    <source>
        <dbReference type="ARBA" id="ARBA00022801"/>
    </source>
</evidence>
<comment type="caution">
    <text evidence="8">The sequence shown here is derived from an EMBL/GenBank/DDBJ whole genome shotgun (WGS) entry which is preliminary data.</text>
</comment>
<dbReference type="Proteomes" id="UP000240621">
    <property type="component" value="Unassembled WGS sequence"/>
</dbReference>
<sequence>MKTRKLFVFAALVLGISTMAFKLEAQPSQEPAEQPVTYCNPINIDYTYMIVNSHRNISYRSGADPAVVSFRGKYYMFVTRSLGYWYSDDLTHWQFIKPQDWYFQGSNAPAAYNYKDSILYVTGDPSGNMSLLYTDNPRKGDWKAVPAILWNLQDPDFFMDDDGKAYMFWGSSNTFPIRGMELDPKNRFIKKSETVKLFKLHEDKHGWERFGPNHNDPKLSGYMEGAWLTKHNGKYYMQYAAPGTEWNTYADGVYIADSPLGPYTYMPNNPVSYKPGGFINGAGHGSTVKGPGQQLWHFATMHISVNYKFERRIGMFPTFFDKDGLMHCNMNYGDYPHYAPAEPGEQGKFTGWMLLSYNKPIEASSHLKDFVPEHVNDEHVKTFWVAANTDKPQWLKMDLGSVSTIRAIQVNYHDYHSNIYGRQKNLYEQYVIEGSSDGKTWSVIVDKRNNHKDVPNDYVQLAEPVKARYIRFTSYHVPTPYLAISGLRIFGNGNGKKPGKVKPFEVARNSDRRNAHLTWKAQSKAQGYNVRWGIAPDKLYNSWLVYGKDSLDIRSLNVDQPYYFTVEAFNENGISPATEVMDAK</sequence>
<dbReference type="Gene3D" id="2.60.120.260">
    <property type="entry name" value="Galactose-binding domain-like"/>
    <property type="match status" value="1"/>
</dbReference>
<protein>
    <submittedName>
        <fullName evidence="8">F5/8 type C domain-containing protein</fullName>
    </submittedName>
</protein>
<dbReference type="CDD" id="cd00063">
    <property type="entry name" value="FN3"/>
    <property type="match status" value="1"/>
</dbReference>
<dbReference type="Gene3D" id="2.115.10.20">
    <property type="entry name" value="Glycosyl hydrolase domain, family 43"/>
    <property type="match status" value="1"/>
</dbReference>
<keyword evidence="3 4" id="KW-0326">Glycosidase</keyword>
<dbReference type="RefSeq" id="WP_106543877.1">
    <property type="nucleotide sequence ID" value="NZ_BLAU01000001.1"/>
</dbReference>
<dbReference type="OrthoDB" id="9801455at2"/>
<keyword evidence="2 4" id="KW-0378">Hydrolase</keyword>
<dbReference type="InterPro" id="IPR003961">
    <property type="entry name" value="FN3_dom"/>
</dbReference>
<dbReference type="AlphaFoldDB" id="A0A2P8C5Z3"/>
<dbReference type="InterPro" id="IPR000421">
    <property type="entry name" value="FA58C"/>
</dbReference>
<dbReference type="InterPro" id="IPR036116">
    <property type="entry name" value="FN3_sf"/>
</dbReference>
<dbReference type="InterPro" id="IPR006710">
    <property type="entry name" value="Glyco_hydro_43"/>
</dbReference>
<dbReference type="EMBL" id="PYGC01000017">
    <property type="protein sequence ID" value="PSK80382.1"/>
    <property type="molecule type" value="Genomic_DNA"/>
</dbReference>
<dbReference type="InterPro" id="IPR023296">
    <property type="entry name" value="Glyco_hydro_beta-prop_sf"/>
</dbReference>